<reference evidence="2" key="1">
    <citation type="journal article" date="2023" name="Front. Plant Sci.">
        <title>Chromosomal-level genome assembly of Melastoma candidum provides insights into trichome evolution.</title>
        <authorList>
            <person name="Zhong Y."/>
            <person name="Wu W."/>
            <person name="Sun C."/>
            <person name="Zou P."/>
            <person name="Liu Y."/>
            <person name="Dai S."/>
            <person name="Zhou R."/>
        </authorList>
    </citation>
    <scope>NUCLEOTIDE SEQUENCE [LARGE SCALE GENOMIC DNA]</scope>
</reference>
<comment type="caution">
    <text evidence="1">The sequence shown here is derived from an EMBL/GenBank/DDBJ whole genome shotgun (WGS) entry which is preliminary data.</text>
</comment>
<evidence type="ECO:0000313" key="1">
    <source>
        <dbReference type="EMBL" id="KAI4321951.1"/>
    </source>
</evidence>
<protein>
    <submittedName>
        <fullName evidence="1">Uncharacterized protein</fullName>
    </submittedName>
</protein>
<keyword evidence="2" id="KW-1185">Reference proteome</keyword>
<sequence length="235" mass="26477">MPSFGPRCSWRRRNSRKYLLLKEHRRRLTIANSKGAALLDHFINSIVPFEDQDTKMNSSTSPIPAGDENKRGDNVPNPAGEINNVVPSGNQPPPARFPRGCIGSGRISIRIHADNVPLMHDYGQRRDPIQLINAPLGPQNYYVGESPGFARFFGVNRLLAREDNVNEEDTEDEEEEEEDDDSDDSDDGTDEEEDDYEGVVAVMDEEDDYEEVIAVMDGEEEKDDFTNTPSDLDEM</sequence>
<evidence type="ECO:0000313" key="2">
    <source>
        <dbReference type="Proteomes" id="UP001057402"/>
    </source>
</evidence>
<dbReference type="Proteomes" id="UP001057402">
    <property type="component" value="Chromosome 10"/>
</dbReference>
<accession>A0ACB9MD27</accession>
<dbReference type="EMBL" id="CM042889">
    <property type="protein sequence ID" value="KAI4321951.1"/>
    <property type="molecule type" value="Genomic_DNA"/>
</dbReference>
<organism evidence="1 2">
    <name type="scientific">Melastoma candidum</name>
    <dbReference type="NCBI Taxonomy" id="119954"/>
    <lineage>
        <taxon>Eukaryota</taxon>
        <taxon>Viridiplantae</taxon>
        <taxon>Streptophyta</taxon>
        <taxon>Embryophyta</taxon>
        <taxon>Tracheophyta</taxon>
        <taxon>Spermatophyta</taxon>
        <taxon>Magnoliopsida</taxon>
        <taxon>eudicotyledons</taxon>
        <taxon>Gunneridae</taxon>
        <taxon>Pentapetalae</taxon>
        <taxon>rosids</taxon>
        <taxon>malvids</taxon>
        <taxon>Myrtales</taxon>
        <taxon>Melastomataceae</taxon>
        <taxon>Melastomatoideae</taxon>
        <taxon>Melastomateae</taxon>
        <taxon>Melastoma</taxon>
    </lineage>
</organism>
<name>A0ACB9MD27_9MYRT</name>
<proteinExistence type="predicted"/>
<gene>
    <name evidence="1" type="ORF">MLD38_035272</name>
</gene>